<sequence length="315" mass="35558">MTSLNPLEFRITPGDLVAELKTRTPKIGINEGLWPGLTMYRYDAPAVPMWEEVRELHLCVIAQGRKCVTADGGKTYYDPLTYFAINDNVPFRTEIIEASPAKPFLSFGLQLDHELVRQVSSDILLERQTTAFTSSRPQKPTKPSFVSALDRDMMDAILRFLRALSNGADRRILAPVYLKEIVYRALQAEQYSRLIERAASESQSNPVSAIIAYVHENLAEPLSVSELAERAFMSPSAFSHLFRDVAGKSPYQFIKEMRLTKARELLIENESSITNISKAVGYRSTSHFINEFRDRYGMTPRACSDALSGREEQHG</sequence>
<evidence type="ECO:0000313" key="4">
    <source>
        <dbReference type="EMBL" id="MEJ2889573.1"/>
    </source>
</evidence>
<evidence type="ECO:0000256" key="2">
    <source>
        <dbReference type="ARBA" id="ARBA00023163"/>
    </source>
</evidence>
<feature type="domain" description="HTH araC/xylS-type" evidence="3">
    <location>
        <begin position="208"/>
        <end position="306"/>
    </location>
</feature>
<proteinExistence type="predicted"/>
<dbReference type="PANTHER" id="PTHR43436:SF1">
    <property type="entry name" value="TRANSCRIPTIONAL REGULATORY PROTEIN"/>
    <property type="match status" value="1"/>
</dbReference>
<comment type="caution">
    <text evidence="4">The sequence shown here is derived from an EMBL/GenBank/DDBJ whole genome shotgun (WGS) entry which is preliminary data.</text>
</comment>
<organism evidence="4 5">
    <name type="scientific">Actinomycetospora aeridis</name>
    <dbReference type="NCBI Taxonomy" id="3129231"/>
    <lineage>
        <taxon>Bacteria</taxon>
        <taxon>Bacillati</taxon>
        <taxon>Actinomycetota</taxon>
        <taxon>Actinomycetes</taxon>
        <taxon>Pseudonocardiales</taxon>
        <taxon>Pseudonocardiaceae</taxon>
        <taxon>Actinomycetospora</taxon>
    </lineage>
</organism>
<dbReference type="Pfam" id="PF12833">
    <property type="entry name" value="HTH_18"/>
    <property type="match status" value="1"/>
</dbReference>
<evidence type="ECO:0000256" key="1">
    <source>
        <dbReference type="ARBA" id="ARBA00023015"/>
    </source>
</evidence>
<dbReference type="RefSeq" id="WP_337717276.1">
    <property type="nucleotide sequence ID" value="NZ_JBBEGL010000007.1"/>
</dbReference>
<keyword evidence="1" id="KW-0805">Transcription regulation</keyword>
<dbReference type="SMART" id="SM00342">
    <property type="entry name" value="HTH_ARAC"/>
    <property type="match status" value="1"/>
</dbReference>
<dbReference type="SUPFAM" id="SSF46689">
    <property type="entry name" value="Homeodomain-like"/>
    <property type="match status" value="2"/>
</dbReference>
<dbReference type="PROSITE" id="PS01124">
    <property type="entry name" value="HTH_ARAC_FAMILY_2"/>
    <property type="match status" value="1"/>
</dbReference>
<accession>A0ABU8NBA2</accession>
<name>A0ABU8NBA2_9PSEU</name>
<keyword evidence="5" id="KW-1185">Reference proteome</keyword>
<reference evidence="4 5" key="1">
    <citation type="submission" date="2024-03" db="EMBL/GenBank/DDBJ databases">
        <title>Actinomycetospora sp. OC33-EN06, a novel actinomycete isolated from wild orchid (Aerides multiflora).</title>
        <authorList>
            <person name="Suriyachadkun C."/>
        </authorList>
    </citation>
    <scope>NUCLEOTIDE SEQUENCE [LARGE SCALE GENOMIC DNA]</scope>
    <source>
        <strain evidence="4 5">OC33-EN06</strain>
    </source>
</reference>
<evidence type="ECO:0000313" key="5">
    <source>
        <dbReference type="Proteomes" id="UP001370100"/>
    </source>
</evidence>
<protein>
    <submittedName>
        <fullName evidence="4">AraC family transcriptional regulator</fullName>
    </submittedName>
</protein>
<dbReference type="Proteomes" id="UP001370100">
    <property type="component" value="Unassembled WGS sequence"/>
</dbReference>
<dbReference type="InterPro" id="IPR009594">
    <property type="entry name" value="Tscrpt_reg_HTH_AraC_N"/>
</dbReference>
<dbReference type="Gene3D" id="1.10.10.60">
    <property type="entry name" value="Homeodomain-like"/>
    <property type="match status" value="2"/>
</dbReference>
<gene>
    <name evidence="4" type="ORF">WCD41_24140</name>
</gene>
<dbReference type="EMBL" id="JBBEGL010000007">
    <property type="protein sequence ID" value="MEJ2889573.1"/>
    <property type="molecule type" value="Genomic_DNA"/>
</dbReference>
<dbReference type="InterPro" id="IPR018060">
    <property type="entry name" value="HTH_AraC"/>
</dbReference>
<dbReference type="Pfam" id="PF06719">
    <property type="entry name" value="AraC_N"/>
    <property type="match status" value="1"/>
</dbReference>
<dbReference type="InterPro" id="IPR009057">
    <property type="entry name" value="Homeodomain-like_sf"/>
</dbReference>
<evidence type="ECO:0000259" key="3">
    <source>
        <dbReference type="PROSITE" id="PS01124"/>
    </source>
</evidence>
<keyword evidence="2" id="KW-0804">Transcription</keyword>
<dbReference type="PANTHER" id="PTHR43436">
    <property type="entry name" value="ARAC-FAMILY TRANSCRIPTIONAL REGULATOR"/>
    <property type="match status" value="1"/>
</dbReference>